<accession>A0ABD0SC31</accession>
<organism evidence="3 4">
    <name type="scientific">Loxostege sticticalis</name>
    <name type="common">Beet webworm moth</name>
    <dbReference type="NCBI Taxonomy" id="481309"/>
    <lineage>
        <taxon>Eukaryota</taxon>
        <taxon>Metazoa</taxon>
        <taxon>Ecdysozoa</taxon>
        <taxon>Arthropoda</taxon>
        <taxon>Hexapoda</taxon>
        <taxon>Insecta</taxon>
        <taxon>Pterygota</taxon>
        <taxon>Neoptera</taxon>
        <taxon>Endopterygota</taxon>
        <taxon>Lepidoptera</taxon>
        <taxon>Glossata</taxon>
        <taxon>Ditrysia</taxon>
        <taxon>Pyraloidea</taxon>
        <taxon>Crambidae</taxon>
        <taxon>Pyraustinae</taxon>
        <taxon>Loxostege</taxon>
    </lineage>
</organism>
<protein>
    <recommendedName>
        <fullName evidence="5">Leucine-rich repeat-containing protein 27</fullName>
    </recommendedName>
</protein>
<evidence type="ECO:0000256" key="2">
    <source>
        <dbReference type="ARBA" id="ARBA00022737"/>
    </source>
</evidence>
<dbReference type="InterPro" id="IPR032675">
    <property type="entry name" value="LRR_dom_sf"/>
</dbReference>
<dbReference type="InterPro" id="IPR001611">
    <property type="entry name" value="Leu-rich_rpt"/>
</dbReference>
<dbReference type="InterPro" id="IPR003591">
    <property type="entry name" value="Leu-rich_rpt_typical-subtyp"/>
</dbReference>
<sequence length="415" mass="47432">MSISSDSCTTANIYDEVLNDETICDLACKDLEVVPDLNNNKLLCILYLQNNRIKSLPDDFFPSLPSLMWLDLRDNELTDIPKSIQNHPSLTHLLLQNNQLTSLPIELGTVNLKVLQLSGNPLAYPPKEIVNGGVAKILGFLHNKYIDNIFAQSQSDVSEDAASTGNYPDGFNAEVVSYNSVIDGDKLKKGKTLSIQFSEREMEETGEEFYGKTKGKCPKLAKSRTLIPPYYQSSKYVVPQGPDSKELQNIKMKQSYLKDLAIKKHKDLLATRDKILQGRKNMELLKNWRRSYQCKKQFVDSSYKFDPQSVPYDTAPEYMTFLTREDIERDLPDKYKKRLMRRSKPTVPRKNNNDVHLAMKIKQLFENLEAIDLNREGMTPRTEQKVLLNEIQKITEIKQKLTELSTNNGRSVAVD</sequence>
<gene>
    <name evidence="3" type="ORF">ABMA28_009677</name>
</gene>
<dbReference type="InterPro" id="IPR050216">
    <property type="entry name" value="LRR_domain-containing"/>
</dbReference>
<dbReference type="SUPFAM" id="SSF52058">
    <property type="entry name" value="L domain-like"/>
    <property type="match status" value="1"/>
</dbReference>
<dbReference type="PROSITE" id="PS51450">
    <property type="entry name" value="LRR"/>
    <property type="match status" value="3"/>
</dbReference>
<evidence type="ECO:0000313" key="4">
    <source>
        <dbReference type="Proteomes" id="UP001549921"/>
    </source>
</evidence>
<dbReference type="Proteomes" id="UP001549921">
    <property type="component" value="Unassembled WGS sequence"/>
</dbReference>
<dbReference type="PANTHER" id="PTHR48051:SF1">
    <property type="entry name" value="RAS SUPPRESSOR PROTEIN 1"/>
    <property type="match status" value="1"/>
</dbReference>
<name>A0ABD0SC31_LOXSC</name>
<proteinExistence type="predicted"/>
<dbReference type="SMART" id="SM00369">
    <property type="entry name" value="LRR_TYP"/>
    <property type="match status" value="3"/>
</dbReference>
<dbReference type="PANTHER" id="PTHR48051">
    <property type="match status" value="1"/>
</dbReference>
<keyword evidence="2" id="KW-0677">Repeat</keyword>
<evidence type="ECO:0000256" key="1">
    <source>
        <dbReference type="ARBA" id="ARBA00022614"/>
    </source>
</evidence>
<evidence type="ECO:0000313" key="3">
    <source>
        <dbReference type="EMBL" id="KAL0811251.1"/>
    </source>
</evidence>
<evidence type="ECO:0008006" key="5">
    <source>
        <dbReference type="Google" id="ProtNLM"/>
    </source>
</evidence>
<keyword evidence="1" id="KW-0433">Leucine-rich repeat</keyword>
<comment type="caution">
    <text evidence="3">The sequence shown here is derived from an EMBL/GenBank/DDBJ whole genome shotgun (WGS) entry which is preliminary data.</text>
</comment>
<reference evidence="3 4" key="1">
    <citation type="submission" date="2024-06" db="EMBL/GenBank/DDBJ databases">
        <title>A chromosome-level genome assembly of beet webworm, Loxostege sticticalis.</title>
        <authorList>
            <person name="Zhang Y."/>
        </authorList>
    </citation>
    <scope>NUCLEOTIDE SEQUENCE [LARGE SCALE GENOMIC DNA]</scope>
    <source>
        <strain evidence="3">AQ028</strain>
        <tissue evidence="3">Male pupae</tissue>
    </source>
</reference>
<dbReference type="AlphaFoldDB" id="A0ABD0SC31"/>
<dbReference type="EMBL" id="JBEDNZ010000024">
    <property type="protein sequence ID" value="KAL0811251.1"/>
    <property type="molecule type" value="Genomic_DNA"/>
</dbReference>
<dbReference type="Gene3D" id="3.80.10.10">
    <property type="entry name" value="Ribonuclease Inhibitor"/>
    <property type="match status" value="1"/>
</dbReference>
<dbReference type="Pfam" id="PF13855">
    <property type="entry name" value="LRR_8"/>
    <property type="match status" value="1"/>
</dbReference>